<feature type="compositionally biased region" description="Polar residues" evidence="1">
    <location>
        <begin position="9"/>
        <end position="20"/>
    </location>
</feature>
<keyword evidence="2" id="KW-0472">Membrane</keyword>
<evidence type="ECO:0000256" key="1">
    <source>
        <dbReference type="SAM" id="MobiDB-lite"/>
    </source>
</evidence>
<evidence type="ECO:0000313" key="3">
    <source>
        <dbReference type="EMBL" id="KAG0541471.1"/>
    </source>
</evidence>
<evidence type="ECO:0000313" key="4">
    <source>
        <dbReference type="Proteomes" id="UP000807115"/>
    </source>
</evidence>
<evidence type="ECO:0000256" key="2">
    <source>
        <dbReference type="SAM" id="Phobius"/>
    </source>
</evidence>
<dbReference type="Pfam" id="PF03140">
    <property type="entry name" value="DUF247"/>
    <property type="match status" value="1"/>
</dbReference>
<dbReference type="AlphaFoldDB" id="A0A921RJK7"/>
<gene>
    <name evidence="3" type="ORF">BDA96_02G019400</name>
</gene>
<organism evidence="3 4">
    <name type="scientific">Sorghum bicolor</name>
    <name type="common">Sorghum</name>
    <name type="synonym">Sorghum vulgare</name>
    <dbReference type="NCBI Taxonomy" id="4558"/>
    <lineage>
        <taxon>Eukaryota</taxon>
        <taxon>Viridiplantae</taxon>
        <taxon>Streptophyta</taxon>
        <taxon>Embryophyta</taxon>
        <taxon>Tracheophyta</taxon>
        <taxon>Spermatophyta</taxon>
        <taxon>Magnoliopsida</taxon>
        <taxon>Liliopsida</taxon>
        <taxon>Poales</taxon>
        <taxon>Poaceae</taxon>
        <taxon>PACMAD clade</taxon>
        <taxon>Panicoideae</taxon>
        <taxon>Andropogonodae</taxon>
        <taxon>Andropogoneae</taxon>
        <taxon>Sorghinae</taxon>
        <taxon>Sorghum</taxon>
    </lineage>
</organism>
<proteinExistence type="predicted"/>
<accession>A0A921RJK7</accession>
<keyword evidence="2" id="KW-1133">Transmembrane helix</keyword>
<dbReference type="Proteomes" id="UP000807115">
    <property type="component" value="Chromosome 2"/>
</dbReference>
<feature type="region of interest" description="Disordered" evidence="1">
    <location>
        <begin position="1"/>
        <end position="35"/>
    </location>
</feature>
<protein>
    <submittedName>
        <fullName evidence="3">Uncharacterized protein</fullName>
    </submittedName>
</protein>
<dbReference type="PANTHER" id="PTHR31170:SF18">
    <property type="entry name" value="(WILD MALAYSIAN BANANA) HYPOTHETICAL PROTEIN"/>
    <property type="match status" value="1"/>
</dbReference>
<dbReference type="InterPro" id="IPR004158">
    <property type="entry name" value="DUF247_pln"/>
</dbReference>
<reference evidence="3" key="1">
    <citation type="journal article" date="2019" name="BMC Genomics">
        <title>A new reference genome for Sorghum bicolor reveals high levels of sequence similarity between sweet and grain genotypes: implications for the genetics of sugar metabolism.</title>
        <authorList>
            <person name="Cooper E.A."/>
            <person name="Brenton Z.W."/>
            <person name="Flinn B.S."/>
            <person name="Jenkins J."/>
            <person name="Shu S."/>
            <person name="Flowers D."/>
            <person name="Luo F."/>
            <person name="Wang Y."/>
            <person name="Xia P."/>
            <person name="Barry K."/>
            <person name="Daum C."/>
            <person name="Lipzen A."/>
            <person name="Yoshinaga Y."/>
            <person name="Schmutz J."/>
            <person name="Saski C."/>
            <person name="Vermerris W."/>
            <person name="Kresovich S."/>
        </authorList>
    </citation>
    <scope>NUCLEOTIDE SEQUENCE</scope>
</reference>
<feature type="transmembrane region" description="Helical" evidence="2">
    <location>
        <begin position="477"/>
        <end position="504"/>
    </location>
</feature>
<dbReference type="EMBL" id="CM027681">
    <property type="protein sequence ID" value="KAG0541471.1"/>
    <property type="molecule type" value="Genomic_DNA"/>
</dbReference>
<keyword evidence="2" id="KW-0812">Transmembrane</keyword>
<reference evidence="3" key="2">
    <citation type="submission" date="2020-10" db="EMBL/GenBank/DDBJ databases">
        <authorList>
            <person name="Cooper E.A."/>
            <person name="Brenton Z.W."/>
            <person name="Flinn B.S."/>
            <person name="Jenkins J."/>
            <person name="Shu S."/>
            <person name="Flowers D."/>
            <person name="Luo F."/>
            <person name="Wang Y."/>
            <person name="Xia P."/>
            <person name="Barry K."/>
            <person name="Daum C."/>
            <person name="Lipzen A."/>
            <person name="Yoshinaga Y."/>
            <person name="Schmutz J."/>
            <person name="Saski C."/>
            <person name="Vermerris W."/>
            <person name="Kresovich S."/>
        </authorList>
    </citation>
    <scope>NUCLEOTIDE SEQUENCE</scope>
</reference>
<dbReference type="PANTHER" id="PTHR31170">
    <property type="entry name" value="BNAC04G53230D PROTEIN"/>
    <property type="match status" value="1"/>
</dbReference>
<comment type="caution">
    <text evidence="3">The sequence shown here is derived from an EMBL/GenBank/DDBJ whole genome shotgun (WGS) entry which is preliminary data.</text>
</comment>
<name>A0A921RJK7_SORBI</name>
<sequence>MSGALAHPASSSQDHQQMCANSNSNSGDQNDDDYVDDSHIVELSEIIDREIRSNTWKSRSSHSETIFRVPKPNNENAGDRMMSTYQPAFLSIGPYHVNATEEIRRNEQGKLSALDQCIPRGSRPSVLEYTQAVKSMEAEARRCYEGDVGMDSNAFCRMLLLDAVQLILLLEFFGGFFAADDDDDEAASPSSSPCQQAAGCRIRTRDTIMAVHDLMMLENQIPFFVVEKIYELQNGNNAAAMRPVRRLAWEAIRNMVGGVPSSAPNDNDLHLLEFQHLVHVCHVYLKPTCLNIDASTEILNKKTAGKYGRFRRATEYYEAGVTFRRWCSSEAGSQRRRRRRPVLDVAFNNGVLSVALQDIHENTGYILRNVLAYEQKYNRTAMSPDTSYVTAYVVFMSQLLGSAEDVALLSRHGVVEHLLGDDGEVCALFRGLADGLAFDPGSDHYLSPVEVALQDHCRHRRYRWRAWIVRHRFSNPWLVAAWLFGGSAVLCTIVQTVFTVLSYLQQPH</sequence>